<dbReference type="AlphaFoldDB" id="A0AAV2GWB7"/>
<dbReference type="Pfam" id="PF05617">
    <property type="entry name" value="Prolamin_like"/>
    <property type="match status" value="1"/>
</dbReference>
<evidence type="ECO:0000256" key="2">
    <source>
        <dbReference type="SAM" id="SignalP"/>
    </source>
</evidence>
<dbReference type="EMBL" id="OZ034822">
    <property type="protein sequence ID" value="CAL1414547.1"/>
    <property type="molecule type" value="Genomic_DNA"/>
</dbReference>
<accession>A0AAV2GWB7</accession>
<reference evidence="4 5" key="1">
    <citation type="submission" date="2024-04" db="EMBL/GenBank/DDBJ databases">
        <authorList>
            <person name="Fracassetti M."/>
        </authorList>
    </citation>
    <scope>NUCLEOTIDE SEQUENCE [LARGE SCALE GENOMIC DNA]</scope>
</reference>
<evidence type="ECO:0000256" key="1">
    <source>
        <dbReference type="ARBA" id="ARBA00022729"/>
    </source>
</evidence>
<feature type="domain" description="Prolamin-like" evidence="3">
    <location>
        <begin position="39"/>
        <end position="90"/>
    </location>
</feature>
<sequence>MAPKSSPSSACFLTLFLVLTGSAAIGRAERLQPEVAAGCWKEIYEIPNCLFSIIDAFISIGGSIEVGVGVPCCAAFLSLTGDCQVEIFQNSSVITLIEVFCEAIVGSAPPEDGGDLPWSLLWPLPLKTAAATCRGRSRSLRWRLPLKTPAETCRGRNQSLPWPLPLRTAAVTCRGRSRSLLCLRPPLRIWVPFSPGRRLVWFRRVSGE</sequence>
<evidence type="ECO:0000259" key="3">
    <source>
        <dbReference type="Pfam" id="PF05617"/>
    </source>
</evidence>
<organism evidence="4 5">
    <name type="scientific">Linum trigynum</name>
    <dbReference type="NCBI Taxonomy" id="586398"/>
    <lineage>
        <taxon>Eukaryota</taxon>
        <taxon>Viridiplantae</taxon>
        <taxon>Streptophyta</taxon>
        <taxon>Embryophyta</taxon>
        <taxon>Tracheophyta</taxon>
        <taxon>Spermatophyta</taxon>
        <taxon>Magnoliopsida</taxon>
        <taxon>eudicotyledons</taxon>
        <taxon>Gunneridae</taxon>
        <taxon>Pentapetalae</taxon>
        <taxon>rosids</taxon>
        <taxon>fabids</taxon>
        <taxon>Malpighiales</taxon>
        <taxon>Linaceae</taxon>
        <taxon>Linum</taxon>
    </lineage>
</organism>
<feature type="chain" id="PRO_5043729775" description="Prolamin-like domain-containing protein" evidence="2">
    <location>
        <begin position="29"/>
        <end position="208"/>
    </location>
</feature>
<proteinExistence type="predicted"/>
<name>A0AAV2GWB7_9ROSI</name>
<gene>
    <name evidence="4" type="ORF">LTRI10_LOCUS53700</name>
</gene>
<dbReference type="Proteomes" id="UP001497516">
    <property type="component" value="Chromosome 9"/>
</dbReference>
<feature type="signal peptide" evidence="2">
    <location>
        <begin position="1"/>
        <end position="28"/>
    </location>
</feature>
<protein>
    <recommendedName>
        <fullName evidence="3">Prolamin-like domain-containing protein</fullName>
    </recommendedName>
</protein>
<keyword evidence="5" id="KW-1185">Reference proteome</keyword>
<dbReference type="InterPro" id="IPR008502">
    <property type="entry name" value="Prolamin-like"/>
</dbReference>
<evidence type="ECO:0000313" key="4">
    <source>
        <dbReference type="EMBL" id="CAL1414547.1"/>
    </source>
</evidence>
<evidence type="ECO:0000313" key="5">
    <source>
        <dbReference type="Proteomes" id="UP001497516"/>
    </source>
</evidence>
<keyword evidence="1 2" id="KW-0732">Signal</keyword>